<reference evidence="1" key="1">
    <citation type="submission" date="2016-10" db="EMBL/GenBank/DDBJ databases">
        <authorList>
            <person name="de Groot N.N."/>
        </authorList>
    </citation>
    <scope>NUCLEOTIDE SEQUENCE</scope>
</reference>
<evidence type="ECO:0008006" key="2">
    <source>
        <dbReference type="Google" id="ProtNLM"/>
    </source>
</evidence>
<accession>A0A1W1EFV0</accession>
<organism evidence="1">
    <name type="scientific">hydrothermal vent metagenome</name>
    <dbReference type="NCBI Taxonomy" id="652676"/>
    <lineage>
        <taxon>unclassified sequences</taxon>
        <taxon>metagenomes</taxon>
        <taxon>ecological metagenomes</taxon>
    </lineage>
</organism>
<dbReference type="EMBL" id="FPKX01000065">
    <property type="protein sequence ID" value="SFZ98893.1"/>
    <property type="molecule type" value="Genomic_DNA"/>
</dbReference>
<gene>
    <name evidence="1" type="ORF">MNB_SV-5-1084</name>
</gene>
<dbReference type="AlphaFoldDB" id="A0A1W1EFV0"/>
<protein>
    <recommendedName>
        <fullName evidence="2">Porin domain-containing protein</fullName>
    </recommendedName>
</protein>
<dbReference type="InterPro" id="IPR023614">
    <property type="entry name" value="Porin_dom_sf"/>
</dbReference>
<dbReference type="SUPFAM" id="SSF56935">
    <property type="entry name" value="Porins"/>
    <property type="match status" value="1"/>
</dbReference>
<proteinExistence type="predicted"/>
<name>A0A1W1EFV0_9ZZZZ</name>
<dbReference type="Gene3D" id="2.40.160.10">
    <property type="entry name" value="Porin"/>
    <property type="match status" value="1"/>
</dbReference>
<sequence>MAAYVKIDDATAGYVGRDSLYTSSWNTLALSTGDTFKVEAGTEFAGITASVSYAYYEYENYNTATTDVDGSEIDVILGYNITDAIDLNVVYTNTDYGVGSDVNALEVYANYKF</sequence>
<evidence type="ECO:0000313" key="1">
    <source>
        <dbReference type="EMBL" id="SFZ98893.1"/>
    </source>
</evidence>